<protein>
    <submittedName>
        <fullName evidence="1">Uncharacterized protein</fullName>
    </submittedName>
</protein>
<gene>
    <name evidence="1" type="ORF">HPB49_015594</name>
</gene>
<dbReference type="EMBL" id="CM023474">
    <property type="protein sequence ID" value="KAH7949813.1"/>
    <property type="molecule type" value="Genomic_DNA"/>
</dbReference>
<comment type="caution">
    <text evidence="1">The sequence shown here is derived from an EMBL/GenBank/DDBJ whole genome shotgun (WGS) entry which is preliminary data.</text>
</comment>
<proteinExistence type="predicted"/>
<name>A0ACB8CRX6_DERSI</name>
<accession>A0ACB8CRX6</accession>
<keyword evidence="2" id="KW-1185">Reference proteome</keyword>
<sequence length="127" mass="13780">MDSGWIDDAKLWPMVQRSSHIRDAHSLESNFRVVCGIEGCPKTCTVVDSLKKHVYREHRSVIGGSDSTVTQGRTFCEVEFGQQPTSDGDEDDPAPASTVTLDDATSHQTLRTDADASPADAPQDSDS</sequence>
<evidence type="ECO:0000313" key="1">
    <source>
        <dbReference type="EMBL" id="KAH7949813.1"/>
    </source>
</evidence>
<reference evidence="1" key="1">
    <citation type="submission" date="2020-05" db="EMBL/GenBank/DDBJ databases">
        <title>Large-scale comparative analyses of tick genomes elucidate their genetic diversity and vector capacities.</title>
        <authorList>
            <person name="Jia N."/>
            <person name="Wang J."/>
            <person name="Shi W."/>
            <person name="Du L."/>
            <person name="Sun Y."/>
            <person name="Zhan W."/>
            <person name="Jiang J."/>
            <person name="Wang Q."/>
            <person name="Zhang B."/>
            <person name="Ji P."/>
            <person name="Sakyi L.B."/>
            <person name="Cui X."/>
            <person name="Yuan T."/>
            <person name="Jiang B."/>
            <person name="Yang W."/>
            <person name="Lam T.T.-Y."/>
            <person name="Chang Q."/>
            <person name="Ding S."/>
            <person name="Wang X."/>
            <person name="Zhu J."/>
            <person name="Ruan X."/>
            <person name="Zhao L."/>
            <person name="Wei J."/>
            <person name="Que T."/>
            <person name="Du C."/>
            <person name="Cheng J."/>
            <person name="Dai P."/>
            <person name="Han X."/>
            <person name="Huang E."/>
            <person name="Gao Y."/>
            <person name="Liu J."/>
            <person name="Shao H."/>
            <person name="Ye R."/>
            <person name="Li L."/>
            <person name="Wei W."/>
            <person name="Wang X."/>
            <person name="Wang C."/>
            <person name="Yang T."/>
            <person name="Huo Q."/>
            <person name="Li W."/>
            <person name="Guo W."/>
            <person name="Chen H."/>
            <person name="Zhou L."/>
            <person name="Ni X."/>
            <person name="Tian J."/>
            <person name="Zhou Y."/>
            <person name="Sheng Y."/>
            <person name="Liu T."/>
            <person name="Pan Y."/>
            <person name="Xia L."/>
            <person name="Li J."/>
            <person name="Zhao F."/>
            <person name="Cao W."/>
        </authorList>
    </citation>
    <scope>NUCLEOTIDE SEQUENCE</scope>
    <source>
        <strain evidence="1">Dsil-2018</strain>
    </source>
</reference>
<organism evidence="1 2">
    <name type="scientific">Dermacentor silvarum</name>
    <name type="common">Tick</name>
    <dbReference type="NCBI Taxonomy" id="543639"/>
    <lineage>
        <taxon>Eukaryota</taxon>
        <taxon>Metazoa</taxon>
        <taxon>Ecdysozoa</taxon>
        <taxon>Arthropoda</taxon>
        <taxon>Chelicerata</taxon>
        <taxon>Arachnida</taxon>
        <taxon>Acari</taxon>
        <taxon>Parasitiformes</taxon>
        <taxon>Ixodida</taxon>
        <taxon>Ixodoidea</taxon>
        <taxon>Ixodidae</taxon>
        <taxon>Rhipicephalinae</taxon>
        <taxon>Dermacentor</taxon>
    </lineage>
</organism>
<evidence type="ECO:0000313" key="2">
    <source>
        <dbReference type="Proteomes" id="UP000821865"/>
    </source>
</evidence>
<dbReference type="Proteomes" id="UP000821865">
    <property type="component" value="Chromosome 5"/>
</dbReference>